<evidence type="ECO:0000313" key="5">
    <source>
        <dbReference type="Proteomes" id="UP000654075"/>
    </source>
</evidence>
<evidence type="ECO:0000259" key="3">
    <source>
        <dbReference type="Pfam" id="PF00849"/>
    </source>
</evidence>
<name>A0A813F479_POLGL</name>
<accession>A0A813F479</accession>
<dbReference type="CDD" id="cd02869">
    <property type="entry name" value="PseudoU_synth_RluA_like"/>
    <property type="match status" value="1"/>
</dbReference>
<dbReference type="PANTHER" id="PTHR21600">
    <property type="entry name" value="MITOCHONDRIAL RNA PSEUDOURIDINE SYNTHASE"/>
    <property type="match status" value="1"/>
</dbReference>
<sequence>QPCVLLAGTSACLLWKPPGWAVTVGQDRLGLPVGASSEPQERGRKESWAGGDEDGEEEEESGQFTLQSWVQANLGSSGSPIFQDASAQHGLLHRLDVQSSGVVACAMTYAAYYSGKLEFSLRRTRKFYVCLCRGHFPPVGPDGLQLASPLKLVRAGPDGPKRSVPDPAGLSACTEVVRVSNFEGDQGEPLSLVEVRLLTGRLHQIRAHFSGQGFPLLGDELYAPASGPASTTWCPRIFLHSWSLGLQICGETLQVDCPLPQDLRSTLAALTPCSQEARSVQQHWLAGPTRTSSASSPEEYEGSGY</sequence>
<dbReference type="SUPFAM" id="SSF55120">
    <property type="entry name" value="Pseudouridine synthase"/>
    <property type="match status" value="1"/>
</dbReference>
<dbReference type="Pfam" id="PF00849">
    <property type="entry name" value="PseudoU_synth_2"/>
    <property type="match status" value="1"/>
</dbReference>
<evidence type="ECO:0000313" key="4">
    <source>
        <dbReference type="EMBL" id="CAE8607305.1"/>
    </source>
</evidence>
<dbReference type="PANTHER" id="PTHR21600:SF87">
    <property type="entry name" value="RNA PSEUDOURIDYLATE SYNTHASE DOMAIN-CONTAINING PROTEIN 1"/>
    <property type="match status" value="1"/>
</dbReference>
<dbReference type="InterPro" id="IPR006145">
    <property type="entry name" value="PsdUridine_synth_RsuA/RluA"/>
</dbReference>
<comment type="caution">
    <text evidence="4">The sequence shown here is derived from an EMBL/GenBank/DDBJ whole genome shotgun (WGS) entry which is preliminary data.</text>
</comment>
<feature type="non-terminal residue" evidence="4">
    <location>
        <position position="1"/>
    </location>
</feature>
<organism evidence="4 5">
    <name type="scientific">Polarella glacialis</name>
    <name type="common">Dinoflagellate</name>
    <dbReference type="NCBI Taxonomy" id="89957"/>
    <lineage>
        <taxon>Eukaryota</taxon>
        <taxon>Sar</taxon>
        <taxon>Alveolata</taxon>
        <taxon>Dinophyceae</taxon>
        <taxon>Suessiales</taxon>
        <taxon>Suessiaceae</taxon>
        <taxon>Polarella</taxon>
    </lineage>
</organism>
<dbReference type="GO" id="GO:0009982">
    <property type="term" value="F:pseudouridine synthase activity"/>
    <property type="evidence" value="ECO:0007669"/>
    <property type="project" value="InterPro"/>
</dbReference>
<feature type="region of interest" description="Disordered" evidence="2">
    <location>
        <begin position="31"/>
        <end position="62"/>
    </location>
</feature>
<feature type="region of interest" description="Disordered" evidence="2">
    <location>
        <begin position="282"/>
        <end position="305"/>
    </location>
</feature>
<comment type="similarity">
    <text evidence="1">Belongs to the pseudouridine synthase RluA family.</text>
</comment>
<protein>
    <recommendedName>
        <fullName evidence="3">Pseudouridine synthase RsuA/RluA-like domain-containing protein</fullName>
    </recommendedName>
</protein>
<dbReference type="GO" id="GO:0000455">
    <property type="term" value="P:enzyme-directed rRNA pseudouridine synthesis"/>
    <property type="evidence" value="ECO:0007669"/>
    <property type="project" value="TreeGrafter"/>
</dbReference>
<feature type="compositionally biased region" description="Acidic residues" evidence="2">
    <location>
        <begin position="51"/>
        <end position="61"/>
    </location>
</feature>
<feature type="domain" description="Pseudouridine synthase RsuA/RluA-like" evidence="3">
    <location>
        <begin position="83"/>
        <end position="210"/>
    </location>
</feature>
<dbReference type="EMBL" id="CAJNNV010021147">
    <property type="protein sequence ID" value="CAE8607305.1"/>
    <property type="molecule type" value="Genomic_DNA"/>
</dbReference>
<gene>
    <name evidence="4" type="ORF">PGLA1383_LOCUS25240</name>
</gene>
<dbReference type="InterPro" id="IPR050188">
    <property type="entry name" value="RluA_PseudoU_synthase"/>
</dbReference>
<evidence type="ECO:0000256" key="2">
    <source>
        <dbReference type="SAM" id="MobiDB-lite"/>
    </source>
</evidence>
<dbReference type="AlphaFoldDB" id="A0A813F479"/>
<dbReference type="OrthoDB" id="421232at2759"/>
<dbReference type="Gene3D" id="3.30.2350.10">
    <property type="entry name" value="Pseudouridine synthase"/>
    <property type="match status" value="1"/>
</dbReference>
<keyword evidence="5" id="KW-1185">Reference proteome</keyword>
<dbReference type="GO" id="GO:0003723">
    <property type="term" value="F:RNA binding"/>
    <property type="evidence" value="ECO:0007669"/>
    <property type="project" value="InterPro"/>
</dbReference>
<dbReference type="Proteomes" id="UP000654075">
    <property type="component" value="Unassembled WGS sequence"/>
</dbReference>
<dbReference type="InterPro" id="IPR020103">
    <property type="entry name" value="PsdUridine_synth_cat_dom_sf"/>
</dbReference>
<reference evidence="4" key="1">
    <citation type="submission" date="2021-02" db="EMBL/GenBank/DDBJ databases">
        <authorList>
            <person name="Dougan E. K."/>
            <person name="Rhodes N."/>
            <person name="Thang M."/>
            <person name="Chan C."/>
        </authorList>
    </citation>
    <scope>NUCLEOTIDE SEQUENCE</scope>
</reference>
<proteinExistence type="inferred from homology"/>
<evidence type="ECO:0000256" key="1">
    <source>
        <dbReference type="ARBA" id="ARBA00010876"/>
    </source>
</evidence>